<gene>
    <name evidence="1" type="ORF">EDD18DRAFT_1108551</name>
</gene>
<accession>A0AA39PYI3</accession>
<dbReference type="EMBL" id="JAUEPU010000027">
    <property type="protein sequence ID" value="KAK0492947.1"/>
    <property type="molecule type" value="Genomic_DNA"/>
</dbReference>
<keyword evidence="2" id="KW-1185">Reference proteome</keyword>
<reference evidence="1" key="1">
    <citation type="submission" date="2023-06" db="EMBL/GenBank/DDBJ databases">
        <authorList>
            <consortium name="Lawrence Berkeley National Laboratory"/>
            <person name="Ahrendt S."/>
            <person name="Sahu N."/>
            <person name="Indic B."/>
            <person name="Wong-Bajracharya J."/>
            <person name="Merenyi Z."/>
            <person name="Ke H.-M."/>
            <person name="Monk M."/>
            <person name="Kocsube S."/>
            <person name="Drula E."/>
            <person name="Lipzen A."/>
            <person name="Balint B."/>
            <person name="Henrissat B."/>
            <person name="Andreopoulos B."/>
            <person name="Martin F.M."/>
            <person name="Harder C.B."/>
            <person name="Rigling D."/>
            <person name="Ford K.L."/>
            <person name="Foster G.D."/>
            <person name="Pangilinan J."/>
            <person name="Papanicolaou A."/>
            <person name="Barry K."/>
            <person name="LaButti K."/>
            <person name="Viragh M."/>
            <person name="Koriabine M."/>
            <person name="Yan M."/>
            <person name="Riley R."/>
            <person name="Champramary S."/>
            <person name="Plett K.L."/>
            <person name="Tsai I.J."/>
            <person name="Slot J."/>
            <person name="Sipos G."/>
            <person name="Plett J."/>
            <person name="Nagy L.G."/>
            <person name="Grigoriev I.V."/>
        </authorList>
    </citation>
    <scope>NUCLEOTIDE SEQUENCE</scope>
    <source>
        <strain evidence="1">HWK02</strain>
    </source>
</reference>
<protein>
    <submittedName>
        <fullName evidence="1">Uncharacterized protein</fullName>
    </submittedName>
</protein>
<organism evidence="1 2">
    <name type="scientific">Armillaria luteobubalina</name>
    <dbReference type="NCBI Taxonomy" id="153913"/>
    <lineage>
        <taxon>Eukaryota</taxon>
        <taxon>Fungi</taxon>
        <taxon>Dikarya</taxon>
        <taxon>Basidiomycota</taxon>
        <taxon>Agaricomycotina</taxon>
        <taxon>Agaricomycetes</taxon>
        <taxon>Agaricomycetidae</taxon>
        <taxon>Agaricales</taxon>
        <taxon>Marasmiineae</taxon>
        <taxon>Physalacriaceae</taxon>
        <taxon>Armillaria</taxon>
    </lineage>
</organism>
<sequence>MPELLKELILCLDEEAPTALALRFDIGFTFHRVAAVVHPNNSIDKRPIDGENKGRESIQTCHVIAEWLFQQLGGSIVFFHEGVLGMSNVSAGIVTSNLFTLNEYTGLFSSTTGDIKGGLEQILVDFTVAMITSGTEKTAVHASVSQNQLVWEYDAQNLWAIYGIAQACTAVSGMTSSGVG</sequence>
<proteinExistence type="predicted"/>
<comment type="caution">
    <text evidence="1">The sequence shown here is derived from an EMBL/GenBank/DDBJ whole genome shotgun (WGS) entry which is preliminary data.</text>
</comment>
<evidence type="ECO:0000313" key="1">
    <source>
        <dbReference type="EMBL" id="KAK0492947.1"/>
    </source>
</evidence>
<evidence type="ECO:0000313" key="2">
    <source>
        <dbReference type="Proteomes" id="UP001175228"/>
    </source>
</evidence>
<name>A0AA39PYI3_9AGAR</name>
<dbReference type="AlphaFoldDB" id="A0AA39PYI3"/>
<dbReference type="Proteomes" id="UP001175228">
    <property type="component" value="Unassembled WGS sequence"/>
</dbReference>